<dbReference type="KEGG" id="ock:EXM22_08435"/>
<evidence type="ECO:0000259" key="1">
    <source>
        <dbReference type="PROSITE" id="PS51704"/>
    </source>
</evidence>
<protein>
    <submittedName>
        <fullName evidence="2">Glycerophosphodiester phosphodiesterase</fullName>
    </submittedName>
</protein>
<dbReference type="Gene3D" id="3.20.20.190">
    <property type="entry name" value="Phosphatidylinositol (PI) phosphodiesterase"/>
    <property type="match status" value="1"/>
</dbReference>
<gene>
    <name evidence="2" type="ORF">EXM22_08435</name>
</gene>
<dbReference type="OrthoDB" id="384721at2"/>
<accession>A0A5C1QLB9</accession>
<dbReference type="GO" id="GO:0006629">
    <property type="term" value="P:lipid metabolic process"/>
    <property type="evidence" value="ECO:0007669"/>
    <property type="project" value="InterPro"/>
</dbReference>
<dbReference type="PROSITE" id="PS51704">
    <property type="entry name" value="GP_PDE"/>
    <property type="match status" value="1"/>
</dbReference>
<proteinExistence type="predicted"/>
<dbReference type="RefSeq" id="WP_149486089.1">
    <property type="nucleotide sequence ID" value="NZ_CP036150.1"/>
</dbReference>
<dbReference type="InterPro" id="IPR017946">
    <property type="entry name" value="PLC-like_Pdiesterase_TIM-brl"/>
</dbReference>
<keyword evidence="3" id="KW-1185">Reference proteome</keyword>
<dbReference type="SUPFAM" id="SSF51695">
    <property type="entry name" value="PLC-like phosphodiesterases"/>
    <property type="match status" value="1"/>
</dbReference>
<reference evidence="2 3" key="1">
    <citation type="submission" date="2019-02" db="EMBL/GenBank/DDBJ databases">
        <title>Complete Genome Sequence and Methylome Analysis of free living Spirochaetas.</title>
        <authorList>
            <person name="Fomenkov A."/>
            <person name="Dubinina G."/>
            <person name="Leshcheva N."/>
            <person name="Mikheeva N."/>
            <person name="Grabovich M."/>
            <person name="Vincze T."/>
            <person name="Roberts R.J."/>
        </authorList>
    </citation>
    <scope>NUCLEOTIDE SEQUENCE [LARGE SCALE GENOMIC DNA]</scope>
    <source>
        <strain evidence="2 3">K2</strain>
    </source>
</reference>
<name>A0A5C1QLB9_9SPIO</name>
<dbReference type="PANTHER" id="PTHR46211:SF1">
    <property type="entry name" value="GLYCEROPHOSPHODIESTER PHOSPHODIESTERASE, CYTOPLASMIC"/>
    <property type="match status" value="1"/>
</dbReference>
<dbReference type="GO" id="GO:0008081">
    <property type="term" value="F:phosphoric diester hydrolase activity"/>
    <property type="evidence" value="ECO:0007669"/>
    <property type="project" value="InterPro"/>
</dbReference>
<dbReference type="EMBL" id="CP036150">
    <property type="protein sequence ID" value="QEN08009.1"/>
    <property type="molecule type" value="Genomic_DNA"/>
</dbReference>
<dbReference type="AlphaFoldDB" id="A0A5C1QLB9"/>
<sequence>MIVFAHRGASAYAPQNTVPSFKMALAMKAQGIELDVQLSSDGVPVIIHDFMLDKTTDLSGFVHTHSWQELRKADAGLWFGEEYRETRIPSLEEVLALIPKDVLLNVEIKSITSLNQPVARIVSQVLNQEKDRNLIVSSFNHPILKDFQLLSPEVKIGILTANDFINFPAYVESSGIRPYSIHPEASYLSYQSIEDYHKRGWKVMTYTINSTTQSRMVESLGADGIFSDYPDLNSDIQDSD</sequence>
<evidence type="ECO:0000313" key="3">
    <source>
        <dbReference type="Proteomes" id="UP000324209"/>
    </source>
</evidence>
<dbReference type="PANTHER" id="PTHR46211">
    <property type="entry name" value="GLYCEROPHOSPHORYL DIESTER PHOSPHODIESTERASE"/>
    <property type="match status" value="1"/>
</dbReference>
<feature type="domain" description="GP-PDE" evidence="1">
    <location>
        <begin position="1"/>
        <end position="237"/>
    </location>
</feature>
<dbReference type="InterPro" id="IPR030395">
    <property type="entry name" value="GP_PDE_dom"/>
</dbReference>
<dbReference type="Proteomes" id="UP000324209">
    <property type="component" value="Chromosome"/>
</dbReference>
<evidence type="ECO:0000313" key="2">
    <source>
        <dbReference type="EMBL" id="QEN08009.1"/>
    </source>
</evidence>
<organism evidence="2 3">
    <name type="scientific">Oceanispirochaeta crateris</name>
    <dbReference type="NCBI Taxonomy" id="2518645"/>
    <lineage>
        <taxon>Bacteria</taxon>
        <taxon>Pseudomonadati</taxon>
        <taxon>Spirochaetota</taxon>
        <taxon>Spirochaetia</taxon>
        <taxon>Spirochaetales</taxon>
        <taxon>Spirochaetaceae</taxon>
        <taxon>Oceanispirochaeta</taxon>
    </lineage>
</organism>
<dbReference type="Pfam" id="PF03009">
    <property type="entry name" value="GDPD"/>
    <property type="match status" value="1"/>
</dbReference>